<feature type="transmembrane region" description="Helical" evidence="7">
    <location>
        <begin position="432"/>
        <end position="451"/>
    </location>
</feature>
<dbReference type="Pfam" id="PF02080">
    <property type="entry name" value="TrkA_C"/>
    <property type="match status" value="1"/>
</dbReference>
<feature type="transmembrane region" description="Helical" evidence="7">
    <location>
        <begin position="94"/>
        <end position="119"/>
    </location>
</feature>
<feature type="transmembrane region" description="Helical" evidence="7">
    <location>
        <begin position="518"/>
        <end position="536"/>
    </location>
</feature>
<feature type="transmembrane region" description="Helical" evidence="7">
    <location>
        <begin position="387"/>
        <end position="420"/>
    </location>
</feature>
<dbReference type="PANTHER" id="PTHR43652:SF2">
    <property type="entry name" value="BASIC AMINO ACID ANTIPORTER YFCC-RELATED"/>
    <property type="match status" value="1"/>
</dbReference>
<comment type="subcellular location">
    <subcellularLocation>
        <location evidence="1">Membrane</location>
        <topology evidence="1">Multi-pass membrane protein</topology>
    </subcellularLocation>
</comment>
<feature type="transmembrane region" description="Helical" evidence="7">
    <location>
        <begin position="495"/>
        <end position="512"/>
    </location>
</feature>
<dbReference type="PROSITE" id="PS51202">
    <property type="entry name" value="RCK_C"/>
    <property type="match status" value="2"/>
</dbReference>
<name>A0A0N9DYS0_VIBAL</name>
<keyword evidence="6 7" id="KW-0472">Membrane</keyword>
<dbReference type="Gene3D" id="3.30.70.1450">
    <property type="entry name" value="Regulator of K+ conductance, C-terminal domain"/>
    <property type="match status" value="2"/>
</dbReference>
<evidence type="ECO:0000256" key="3">
    <source>
        <dbReference type="ARBA" id="ARBA00022692"/>
    </source>
</evidence>
<evidence type="ECO:0000256" key="4">
    <source>
        <dbReference type="ARBA" id="ARBA00022737"/>
    </source>
</evidence>
<feature type="transmembrane region" description="Helical" evidence="7">
    <location>
        <begin position="54"/>
        <end position="73"/>
    </location>
</feature>
<feature type="domain" description="RCK C-terminal" evidence="8">
    <location>
        <begin position="199"/>
        <end position="280"/>
    </location>
</feature>
<keyword evidence="5 7" id="KW-1133">Transmembrane helix</keyword>
<evidence type="ECO:0000313" key="9">
    <source>
        <dbReference type="EMBL" id="ALF35084.1"/>
    </source>
</evidence>
<dbReference type="InterPro" id="IPR051679">
    <property type="entry name" value="DASS-Related_Transporters"/>
</dbReference>
<evidence type="ECO:0000256" key="1">
    <source>
        <dbReference type="ARBA" id="ARBA00004141"/>
    </source>
</evidence>
<feature type="transmembrane region" description="Helical" evidence="7">
    <location>
        <begin position="170"/>
        <end position="193"/>
    </location>
</feature>
<evidence type="ECO:0000256" key="2">
    <source>
        <dbReference type="ARBA" id="ARBA00022448"/>
    </source>
</evidence>
<feature type="transmembrane region" description="Helical" evidence="7">
    <location>
        <begin position="471"/>
        <end position="488"/>
    </location>
</feature>
<sequence length="578" mass="63031">MLVEYSSALMVLLLFALTIAGLIKYQSNPERVFGVLLLVLFVCGFVSSEQVVGSFASQGVLTLVLLMVCSLALEKTRFLRQVANFVIRLSYRRSWFNLYIFGALSSAVLNNTAVVSAMLAPIRANRHHAPSRLLIPLSYAAILGGTLTLVGTSTNLIVNSMVIEAGFKPLGFFDFTLVGSLLVLGCGITLFIASRWLPNHCNTTQVLADYFIDTKVREGSALIGRTIEENGLRNLEALFLVELQRQGKLISPVSPYEVLQQDDRLLFSGDIKKVTLLNQFSGLESFANQNGLPLDNLSEVIVRPESTLVGRTLKHAGFRALFDAAVVAIKRDGERLSGKLGEVVLKAGDNLVLAVGEDFKSRHNLRKNFFFVSGVETEQTLTPAKEWVAVLGFVAAIGFSALGLVSLFKSMFMLLGVFLLTRMLKPNEILQRLPTQIWLIISAALLLSHALNNTKATELLDLLILDNQQAFTPFAGLCVVYVMTWWLTELVTNNAAAALVFPLAVGLAKTLGVEPTGYILAVAFGASASFVSPYGYQTNLMVFNAGQYHIKDFVKVGLPVSLVYGLITVSSISVMFGL</sequence>
<dbReference type="GO" id="GO:0008324">
    <property type="term" value="F:monoatomic cation transmembrane transporter activity"/>
    <property type="evidence" value="ECO:0007669"/>
    <property type="project" value="InterPro"/>
</dbReference>
<dbReference type="AlphaFoldDB" id="A0A0N9DYS0"/>
<evidence type="ECO:0000256" key="7">
    <source>
        <dbReference type="SAM" id="Phobius"/>
    </source>
</evidence>
<dbReference type="InterPro" id="IPR036721">
    <property type="entry name" value="RCK_C_sf"/>
</dbReference>
<keyword evidence="2" id="KW-0813">Transport</keyword>
<gene>
    <name evidence="9" type="ORF">ICEValHN437_080</name>
</gene>
<keyword evidence="3 7" id="KW-0812">Transmembrane</keyword>
<dbReference type="Pfam" id="PF03600">
    <property type="entry name" value="CitMHS"/>
    <property type="match status" value="1"/>
</dbReference>
<dbReference type="InterPro" id="IPR006037">
    <property type="entry name" value="RCK_C"/>
</dbReference>
<accession>A0A0N9DYS0</accession>
<organism evidence="9">
    <name type="scientific">Vibrio alginolyticus</name>
    <dbReference type="NCBI Taxonomy" id="663"/>
    <lineage>
        <taxon>Bacteria</taxon>
        <taxon>Pseudomonadati</taxon>
        <taxon>Pseudomonadota</taxon>
        <taxon>Gammaproteobacteria</taxon>
        <taxon>Vibrionales</taxon>
        <taxon>Vibrionaceae</taxon>
        <taxon>Vibrio</taxon>
    </lineage>
</organism>
<dbReference type="EMBL" id="KT072771">
    <property type="protein sequence ID" value="ALF35084.1"/>
    <property type="molecule type" value="Genomic_DNA"/>
</dbReference>
<feature type="transmembrane region" description="Helical" evidence="7">
    <location>
        <begin position="32"/>
        <end position="48"/>
    </location>
</feature>
<dbReference type="SUPFAM" id="SSF116726">
    <property type="entry name" value="TrkA C-terminal domain-like"/>
    <property type="match status" value="2"/>
</dbReference>
<dbReference type="PANTHER" id="PTHR43652">
    <property type="entry name" value="BASIC AMINO ACID ANTIPORTER YFCC-RELATED"/>
    <property type="match status" value="1"/>
</dbReference>
<proteinExistence type="predicted"/>
<feature type="transmembrane region" description="Helical" evidence="7">
    <location>
        <begin position="6"/>
        <end position="25"/>
    </location>
</feature>
<keyword evidence="4" id="KW-0677">Repeat</keyword>
<protein>
    <submittedName>
        <fullName evidence="9">Sulfate permease</fullName>
    </submittedName>
</protein>
<evidence type="ECO:0000256" key="5">
    <source>
        <dbReference type="ARBA" id="ARBA00022989"/>
    </source>
</evidence>
<dbReference type="InterPro" id="IPR004680">
    <property type="entry name" value="Cit_transptr-like_dom"/>
</dbReference>
<evidence type="ECO:0000259" key="8">
    <source>
        <dbReference type="PROSITE" id="PS51202"/>
    </source>
</evidence>
<feature type="transmembrane region" description="Helical" evidence="7">
    <location>
        <begin position="139"/>
        <end position="158"/>
    </location>
</feature>
<dbReference type="GO" id="GO:0005886">
    <property type="term" value="C:plasma membrane"/>
    <property type="evidence" value="ECO:0007669"/>
    <property type="project" value="TreeGrafter"/>
</dbReference>
<evidence type="ECO:0000256" key="6">
    <source>
        <dbReference type="ARBA" id="ARBA00023136"/>
    </source>
</evidence>
<dbReference type="GO" id="GO:0006813">
    <property type="term" value="P:potassium ion transport"/>
    <property type="evidence" value="ECO:0007669"/>
    <property type="project" value="InterPro"/>
</dbReference>
<feature type="transmembrane region" description="Helical" evidence="7">
    <location>
        <begin position="556"/>
        <end position="576"/>
    </location>
</feature>
<reference evidence="9" key="1">
    <citation type="journal article" date="2016" name="BMC Microbiol.">
        <title>Comparative genomic analysis of six new-found integrative conjugative elements (ICEs) in Vibrio alginolyticus.</title>
        <authorList>
            <person name="Luo P."/>
            <person name="He X."/>
            <person name="Wang Y."/>
            <person name="Liu Q."/>
            <person name="Hu C."/>
        </authorList>
    </citation>
    <scope>NUCLEOTIDE SEQUENCE</scope>
    <source>
        <strain evidence="9">HN437</strain>
    </source>
</reference>
<feature type="domain" description="RCK C-terminal" evidence="8">
    <location>
        <begin position="281"/>
        <end position="371"/>
    </location>
</feature>